<evidence type="ECO:0000313" key="2">
    <source>
        <dbReference type="EMBL" id="PBK73391.1"/>
    </source>
</evidence>
<organism evidence="2 3">
    <name type="scientific">Armillaria solidipes</name>
    <dbReference type="NCBI Taxonomy" id="1076256"/>
    <lineage>
        <taxon>Eukaryota</taxon>
        <taxon>Fungi</taxon>
        <taxon>Dikarya</taxon>
        <taxon>Basidiomycota</taxon>
        <taxon>Agaricomycotina</taxon>
        <taxon>Agaricomycetes</taxon>
        <taxon>Agaricomycetidae</taxon>
        <taxon>Agaricales</taxon>
        <taxon>Marasmiineae</taxon>
        <taxon>Physalacriaceae</taxon>
        <taxon>Armillaria</taxon>
    </lineage>
</organism>
<feature type="compositionally biased region" description="Basic and acidic residues" evidence="1">
    <location>
        <begin position="725"/>
        <end position="735"/>
    </location>
</feature>
<keyword evidence="3" id="KW-1185">Reference proteome</keyword>
<gene>
    <name evidence="2" type="ORF">ARMSODRAFT_1014963</name>
</gene>
<evidence type="ECO:0000313" key="3">
    <source>
        <dbReference type="Proteomes" id="UP000218334"/>
    </source>
</evidence>
<dbReference type="EMBL" id="KZ293420">
    <property type="protein sequence ID" value="PBK73391.1"/>
    <property type="molecule type" value="Genomic_DNA"/>
</dbReference>
<dbReference type="Proteomes" id="UP000218334">
    <property type="component" value="Unassembled WGS sequence"/>
</dbReference>
<feature type="region of interest" description="Disordered" evidence="1">
    <location>
        <begin position="717"/>
        <end position="759"/>
    </location>
</feature>
<feature type="compositionally biased region" description="Polar residues" evidence="1">
    <location>
        <begin position="378"/>
        <end position="387"/>
    </location>
</feature>
<accession>A0A2H3BR71</accession>
<proteinExistence type="predicted"/>
<feature type="region of interest" description="Disordered" evidence="1">
    <location>
        <begin position="319"/>
        <end position="406"/>
    </location>
</feature>
<name>A0A2H3BR71_9AGAR</name>
<feature type="compositionally biased region" description="Low complexity" evidence="1">
    <location>
        <begin position="748"/>
        <end position="759"/>
    </location>
</feature>
<reference evidence="3" key="1">
    <citation type="journal article" date="2017" name="Nat. Ecol. Evol.">
        <title>Genome expansion and lineage-specific genetic innovations in the forest pathogenic fungi Armillaria.</title>
        <authorList>
            <person name="Sipos G."/>
            <person name="Prasanna A.N."/>
            <person name="Walter M.C."/>
            <person name="O'Connor E."/>
            <person name="Balint B."/>
            <person name="Krizsan K."/>
            <person name="Kiss B."/>
            <person name="Hess J."/>
            <person name="Varga T."/>
            <person name="Slot J."/>
            <person name="Riley R."/>
            <person name="Boka B."/>
            <person name="Rigling D."/>
            <person name="Barry K."/>
            <person name="Lee J."/>
            <person name="Mihaltcheva S."/>
            <person name="LaButti K."/>
            <person name="Lipzen A."/>
            <person name="Waldron R."/>
            <person name="Moloney N.M."/>
            <person name="Sperisen C."/>
            <person name="Kredics L."/>
            <person name="Vagvoelgyi C."/>
            <person name="Patrignani A."/>
            <person name="Fitzpatrick D."/>
            <person name="Nagy I."/>
            <person name="Doyle S."/>
            <person name="Anderson J.B."/>
            <person name="Grigoriev I.V."/>
            <person name="Gueldener U."/>
            <person name="Muensterkoetter M."/>
            <person name="Nagy L.G."/>
        </authorList>
    </citation>
    <scope>NUCLEOTIDE SEQUENCE [LARGE SCALE GENOMIC DNA]</scope>
    <source>
        <strain evidence="3">28-4</strain>
    </source>
</reference>
<dbReference type="AlphaFoldDB" id="A0A2H3BR71"/>
<feature type="compositionally biased region" description="Basic and acidic residues" evidence="1">
    <location>
        <begin position="388"/>
        <end position="406"/>
    </location>
</feature>
<feature type="compositionally biased region" description="Polar residues" evidence="1">
    <location>
        <begin position="132"/>
        <end position="143"/>
    </location>
</feature>
<feature type="compositionally biased region" description="Low complexity" evidence="1">
    <location>
        <begin position="347"/>
        <end position="357"/>
    </location>
</feature>
<evidence type="ECO:0000256" key="1">
    <source>
        <dbReference type="SAM" id="MobiDB-lite"/>
    </source>
</evidence>
<feature type="compositionally biased region" description="Low complexity" evidence="1">
    <location>
        <begin position="322"/>
        <end position="331"/>
    </location>
</feature>
<feature type="region of interest" description="Disordered" evidence="1">
    <location>
        <begin position="106"/>
        <end position="143"/>
    </location>
</feature>
<sequence length="936" mass="103623">MPLFDSVVSHVAEWPTEIKDLACLLDSPIPSQLVNDPCPVVSSRASPLLEELRNSLMDSPEQLTNSDSEVLDILDLVLSTVGKRQYSLDHGYPTSVVNDEASGHLSMMTAERSNEESQEEYDSETSHDNEFSSETSYEVSTDPTSAQSSYVPFDAHILASWRHPNSVVLPFLCVTDEEDIFSLMGGVLYQRSTWGISEPVIGIILSKTGFVCRVVLGWLDKVCPDPEVLPAIRFAYGDETRTDATLGVYDLTDPVSAVKFSQFILGLRAHVEGIVTQCHTPTFKRLSWRSDSIDDDNSGTEEQWKQRIVNWLDTVAKCRAPSDSSSSHSCSFPIAESEKRRTRSSSKSRSATPSTSAGIPGIGLAQPQKPSLEAARSKTLSDGVSVQSEERGRQDQTADLPKLERNERRAQMPYLVLRRPSFSSYAHDRYITGLTNVQFTVNTKELEDSKTPASEFEELETVAAEINEMLGFYEEMTQYMKPPIAKHGLPVVDKRVEAVREHFRSQVDALPAGPNTWEHPQEFWEVISGSLSSLLWASVGGYSQEQGGKDHNEAEARHEWNILLNLGFVNTKELASGRVVLERTLSLSRNVAADLAKSSTLFDGKTFRAVADQGYEISLHVQQVLNRLRRASHLHPALLPQAADVVNFAIKYRTEVLDLFKDAGEAKHTVSKRNGDEPELGIVDAILTIPPEHGPKSSEPLVRITETRETVQAARTLHADNIAEPDDKPVSETEPQKANGHAKKSKSSRAGSRRTASTSRMVAIAEEQLAAQELPQGTKKANKKGKMKFPSGVVMNITALAEKLLLTVLVVEYKKRTQTYAKAVVQAKMYLEASVRYLASLGVTKQGVFALATDGVEGAILMAWCSGDSERVYIVERNVRTFNISSPIEVYHFITVLLRLREYGDTALKAAVGAALKTKDFKQSTWSKTAQFNRME</sequence>
<protein>
    <submittedName>
        <fullName evidence="2">Uncharacterized protein</fullName>
    </submittedName>
</protein>